<dbReference type="GO" id="GO:0030973">
    <property type="term" value="F:molybdate ion binding"/>
    <property type="evidence" value="ECO:0007669"/>
    <property type="project" value="TreeGrafter"/>
</dbReference>
<name>A0A4Y3K6R9_CELUD</name>
<evidence type="ECO:0000256" key="2">
    <source>
        <dbReference type="ARBA" id="ARBA00022723"/>
    </source>
</evidence>
<reference evidence="5 6" key="1">
    <citation type="submission" date="2019-06" db="EMBL/GenBank/DDBJ databases">
        <title>Whole genome shotgun sequence of Cellulomonas uda NBRC 3747.</title>
        <authorList>
            <person name="Hosoyama A."/>
            <person name="Uohara A."/>
            <person name="Ohji S."/>
            <person name="Ichikawa N."/>
        </authorList>
    </citation>
    <scope>NUCLEOTIDE SEQUENCE [LARGE SCALE GENOMIC DNA]</scope>
    <source>
        <strain evidence="5 6">NBRC 3747</strain>
    </source>
</reference>
<keyword evidence="3" id="KW-0732">Signal</keyword>
<feature type="binding site" evidence="4">
    <location>
        <position position="43"/>
    </location>
    <ligand>
        <name>molybdate</name>
        <dbReference type="ChEBI" id="CHEBI:36264"/>
    </ligand>
</feature>
<feature type="binding site" evidence="4">
    <location>
        <position position="173"/>
    </location>
    <ligand>
        <name>molybdate</name>
        <dbReference type="ChEBI" id="CHEBI:36264"/>
    </ligand>
</feature>
<evidence type="ECO:0000256" key="3">
    <source>
        <dbReference type="ARBA" id="ARBA00022729"/>
    </source>
</evidence>
<dbReference type="Gene3D" id="3.40.190.10">
    <property type="entry name" value="Periplasmic binding protein-like II"/>
    <property type="match status" value="2"/>
</dbReference>
<sequence length="255" mass="24909">MAVVTGLGLVACAPGAADASGSTAEPTGGATLRGDLTVLAAASLTEAFTALGERFEAAHPGVHVTFVFAGSSALAAQVADGAPADVLASANPATMDEVVAAGHAHAPVVFATNTLRIAVPRGNPGAVTGLDDLADPAVKVALCQPEVPCGTAAAAVLARAGLEVAPVTLEPDVKAVLAKVRLGEVDAGLVYVTDVVAAGDDVEGVDLPPGSDVRTDYPVATLTAAPHPDAAAAFVDLVLSPTGTEVLSAAGFGRP</sequence>
<evidence type="ECO:0000256" key="4">
    <source>
        <dbReference type="PIRSR" id="PIRSR004846-1"/>
    </source>
</evidence>
<dbReference type="SUPFAM" id="SSF53850">
    <property type="entry name" value="Periplasmic binding protein-like II"/>
    <property type="match status" value="1"/>
</dbReference>
<gene>
    <name evidence="5" type="ORF">CUD01_00760</name>
</gene>
<dbReference type="GO" id="GO:0015689">
    <property type="term" value="P:molybdate ion transport"/>
    <property type="evidence" value="ECO:0007669"/>
    <property type="project" value="InterPro"/>
</dbReference>
<keyword evidence="4" id="KW-0500">Molybdenum</keyword>
<proteinExistence type="inferred from homology"/>
<evidence type="ECO:0000313" key="5">
    <source>
        <dbReference type="EMBL" id="GEA79632.1"/>
    </source>
</evidence>
<feature type="binding site" evidence="4">
    <location>
        <position position="71"/>
    </location>
    <ligand>
        <name>molybdate</name>
        <dbReference type="ChEBI" id="CHEBI:36264"/>
    </ligand>
</feature>
<evidence type="ECO:0000256" key="1">
    <source>
        <dbReference type="ARBA" id="ARBA00009175"/>
    </source>
</evidence>
<dbReference type="EMBL" id="BJLP01000001">
    <property type="protein sequence ID" value="GEA79632.1"/>
    <property type="molecule type" value="Genomic_DNA"/>
</dbReference>
<feature type="binding site" evidence="4">
    <location>
        <position position="191"/>
    </location>
    <ligand>
        <name>molybdate</name>
        <dbReference type="ChEBI" id="CHEBI:36264"/>
    </ligand>
</feature>
<comment type="similarity">
    <text evidence="1">Belongs to the bacterial solute-binding protein ModA family.</text>
</comment>
<dbReference type="AlphaFoldDB" id="A0A4Y3K6R9"/>
<organism evidence="5 6">
    <name type="scientific">Cellulomonas uda</name>
    <dbReference type="NCBI Taxonomy" id="1714"/>
    <lineage>
        <taxon>Bacteria</taxon>
        <taxon>Bacillati</taxon>
        <taxon>Actinomycetota</taxon>
        <taxon>Actinomycetes</taxon>
        <taxon>Micrococcales</taxon>
        <taxon>Cellulomonadaceae</taxon>
        <taxon>Cellulomonas</taxon>
    </lineage>
</organism>
<dbReference type="Pfam" id="PF13531">
    <property type="entry name" value="SBP_bac_11"/>
    <property type="match status" value="1"/>
</dbReference>
<dbReference type="NCBIfam" id="TIGR01256">
    <property type="entry name" value="modA"/>
    <property type="match status" value="1"/>
</dbReference>
<accession>A0A4Y3K6R9</accession>
<dbReference type="InterPro" id="IPR005950">
    <property type="entry name" value="ModA"/>
</dbReference>
<evidence type="ECO:0000313" key="6">
    <source>
        <dbReference type="Proteomes" id="UP000315842"/>
    </source>
</evidence>
<dbReference type="GO" id="GO:0046872">
    <property type="term" value="F:metal ion binding"/>
    <property type="evidence" value="ECO:0007669"/>
    <property type="project" value="UniProtKB-KW"/>
</dbReference>
<keyword evidence="2 4" id="KW-0479">Metal-binding</keyword>
<dbReference type="PANTHER" id="PTHR30632">
    <property type="entry name" value="MOLYBDATE-BINDING PERIPLASMIC PROTEIN"/>
    <property type="match status" value="1"/>
</dbReference>
<comment type="caution">
    <text evidence="5">The sequence shown here is derived from an EMBL/GenBank/DDBJ whole genome shotgun (WGS) entry which is preliminary data.</text>
</comment>
<dbReference type="PIRSF" id="PIRSF004846">
    <property type="entry name" value="ModA"/>
    <property type="match status" value="1"/>
</dbReference>
<keyword evidence="6" id="KW-1185">Reference proteome</keyword>
<dbReference type="Proteomes" id="UP000315842">
    <property type="component" value="Unassembled WGS sequence"/>
</dbReference>
<dbReference type="InterPro" id="IPR050682">
    <property type="entry name" value="ModA/WtpA"/>
</dbReference>
<protein>
    <submittedName>
        <fullName evidence="5">Molybdate-binding protein</fullName>
    </submittedName>
</protein>
<dbReference type="PANTHER" id="PTHR30632:SF0">
    <property type="entry name" value="SULFATE-BINDING PROTEIN"/>
    <property type="match status" value="1"/>
</dbReference>